<evidence type="ECO:0000313" key="2">
    <source>
        <dbReference type="EMBL" id="KAJ6762045.1"/>
    </source>
</evidence>
<accession>A0A9Q1A899</accession>
<evidence type="ECO:0000256" key="1">
    <source>
        <dbReference type="SAM" id="MobiDB-lite"/>
    </source>
</evidence>
<comment type="caution">
    <text evidence="2">The sequence shown here is derived from an EMBL/GenBank/DDBJ whole genome shotgun (WGS) entry which is preliminary data.</text>
</comment>
<protein>
    <submittedName>
        <fullName evidence="2">Uncharacterized protein</fullName>
    </submittedName>
</protein>
<reference evidence="2" key="2">
    <citation type="journal article" date="2023" name="Int. J. Mol. Sci.">
        <title>De Novo Assembly and Annotation of 11 Diverse Shrub Willow (Salix) Genomes Reveals Novel Gene Organization in Sex-Linked Regions.</title>
        <authorList>
            <person name="Hyden B."/>
            <person name="Feng K."/>
            <person name="Yates T.B."/>
            <person name="Jawdy S."/>
            <person name="Cereghino C."/>
            <person name="Smart L.B."/>
            <person name="Muchero W."/>
        </authorList>
    </citation>
    <scope>NUCLEOTIDE SEQUENCE</scope>
    <source>
        <tissue evidence="2">Shoot tip</tissue>
    </source>
</reference>
<proteinExistence type="predicted"/>
<feature type="compositionally biased region" description="Low complexity" evidence="1">
    <location>
        <begin position="106"/>
        <end position="116"/>
    </location>
</feature>
<dbReference type="EMBL" id="JAPFFM010000005">
    <property type="protein sequence ID" value="KAJ6762045.1"/>
    <property type="molecule type" value="Genomic_DNA"/>
</dbReference>
<organism evidence="2 3">
    <name type="scientific">Salix koriyanagi</name>
    <dbReference type="NCBI Taxonomy" id="2511006"/>
    <lineage>
        <taxon>Eukaryota</taxon>
        <taxon>Viridiplantae</taxon>
        <taxon>Streptophyta</taxon>
        <taxon>Embryophyta</taxon>
        <taxon>Tracheophyta</taxon>
        <taxon>Spermatophyta</taxon>
        <taxon>Magnoliopsida</taxon>
        <taxon>eudicotyledons</taxon>
        <taxon>Gunneridae</taxon>
        <taxon>Pentapetalae</taxon>
        <taxon>rosids</taxon>
        <taxon>fabids</taxon>
        <taxon>Malpighiales</taxon>
        <taxon>Salicaceae</taxon>
        <taxon>Saliceae</taxon>
        <taxon>Salix</taxon>
    </lineage>
</organism>
<name>A0A9Q1A899_9ROSI</name>
<reference evidence="2" key="1">
    <citation type="submission" date="2022-11" db="EMBL/GenBank/DDBJ databases">
        <authorList>
            <person name="Hyden B.L."/>
            <person name="Feng K."/>
            <person name="Yates T."/>
            <person name="Jawdy S."/>
            <person name="Smart L.B."/>
            <person name="Muchero W."/>
        </authorList>
    </citation>
    <scope>NUCLEOTIDE SEQUENCE</scope>
    <source>
        <tissue evidence="2">Shoot tip</tissue>
    </source>
</reference>
<dbReference type="Proteomes" id="UP001151752">
    <property type="component" value="Chromosome 19"/>
</dbReference>
<feature type="compositionally biased region" description="Low complexity" evidence="1">
    <location>
        <begin position="69"/>
        <end position="83"/>
    </location>
</feature>
<keyword evidence="3" id="KW-1185">Reference proteome</keyword>
<gene>
    <name evidence="2" type="ORF">OIU74_024677</name>
</gene>
<sequence length="129" mass="13491">MDQGSSSKEEIQGNVFQISCSRSTFVEVFNALLRCLGFGTVDDHQTINQDSSSTSSSAREDDEKASGESPQSPTPTSTTSDPQADPPMDTPQADPPMDTSEDDPSADAAPSALLRRTPPVSSGGGGRIN</sequence>
<feature type="region of interest" description="Disordered" evidence="1">
    <location>
        <begin position="39"/>
        <end position="129"/>
    </location>
</feature>
<dbReference type="AlphaFoldDB" id="A0A9Q1A899"/>
<evidence type="ECO:0000313" key="3">
    <source>
        <dbReference type="Proteomes" id="UP001151752"/>
    </source>
</evidence>